<reference evidence="2" key="1">
    <citation type="journal article" date="2015" name="Genome Announc.">
        <title>Genome sequence of the AIDS-associated pathogen Penicillium marneffei (ATCC18224) and its near taxonomic relative Talaromyces stipitatus (ATCC10500).</title>
        <authorList>
            <person name="Nierman W.C."/>
            <person name="Fedorova-Abrams N.D."/>
            <person name="Andrianopoulos A."/>
        </authorList>
    </citation>
    <scope>NUCLEOTIDE SEQUENCE [LARGE SCALE GENOMIC DNA]</scope>
    <source>
        <strain evidence="2">ATCC 18224 / CBS 334.59 / QM 7333</strain>
    </source>
</reference>
<dbReference type="PhylomeDB" id="B6QS94"/>
<sequence length="151" mass="16863">MIFKRHVTVVHRPFIIYKVVSWSTAPFSFTDLTMSKVLANFVQKAKAIKNAPSKFTSSVAEGNRIVPSRTKDADFQLRIDAGHYDAETKRLNVVLQVNSQAKSPVLKDYVKKSTTHGKLATASFDTSADDKQAEYERVLAELEEEGKKSLG</sequence>
<accession>B6QS94</accession>
<dbReference type="VEuPathDB" id="FungiDB:PMAA_000800"/>
<keyword evidence="2" id="KW-1185">Reference proteome</keyword>
<protein>
    <submittedName>
        <fullName evidence="1">Uncharacterized protein</fullName>
    </submittedName>
</protein>
<dbReference type="AlphaFoldDB" id="B6QS94"/>
<gene>
    <name evidence="1" type="ORF">PMAA_000800</name>
</gene>
<name>B6QS94_TALMQ</name>
<proteinExistence type="predicted"/>
<organism evidence="1 2">
    <name type="scientific">Talaromyces marneffei (strain ATCC 18224 / CBS 334.59 / QM 7333)</name>
    <name type="common">Penicillium marneffei</name>
    <dbReference type="NCBI Taxonomy" id="441960"/>
    <lineage>
        <taxon>Eukaryota</taxon>
        <taxon>Fungi</taxon>
        <taxon>Dikarya</taxon>
        <taxon>Ascomycota</taxon>
        <taxon>Pezizomycotina</taxon>
        <taxon>Eurotiomycetes</taxon>
        <taxon>Eurotiomycetidae</taxon>
        <taxon>Eurotiales</taxon>
        <taxon>Trichocomaceae</taxon>
        <taxon>Talaromyces</taxon>
        <taxon>Talaromyces sect. Talaromyces</taxon>
    </lineage>
</organism>
<dbReference type="Proteomes" id="UP000001294">
    <property type="component" value="Unassembled WGS sequence"/>
</dbReference>
<evidence type="ECO:0000313" key="2">
    <source>
        <dbReference type="Proteomes" id="UP000001294"/>
    </source>
</evidence>
<dbReference type="EMBL" id="DS995905">
    <property type="protein sequence ID" value="EEA19279.1"/>
    <property type="molecule type" value="Genomic_DNA"/>
</dbReference>
<evidence type="ECO:0000313" key="1">
    <source>
        <dbReference type="EMBL" id="EEA19279.1"/>
    </source>
</evidence>